<sequence length="161" mass="17577">MRWLRHLFAPSVERWLDPAAMARIAEAIEASERRHDGEICFAVEAGLPASALWDGQSPRERAQEVFARLGVWDTAGNNGVLLYLLVADHRIEIVADRGFDGRVDAGQWRAACERIEQGLRGGEPAAAIVAGIEAMAALIAPHFPLTEGGADNELCNRPRVL</sequence>
<dbReference type="Gene3D" id="3.10.310.50">
    <property type="match status" value="1"/>
</dbReference>
<dbReference type="PANTHER" id="PTHR30373">
    <property type="entry name" value="UPF0603 PROTEIN YGCG"/>
    <property type="match status" value="1"/>
</dbReference>
<keyword evidence="3" id="KW-1185">Reference proteome</keyword>
<dbReference type="EMBL" id="JAINZW010000001">
    <property type="protein sequence ID" value="MBZ4038585.1"/>
    <property type="molecule type" value="Genomic_DNA"/>
</dbReference>
<evidence type="ECO:0000313" key="2">
    <source>
        <dbReference type="EMBL" id="MBZ4038585.1"/>
    </source>
</evidence>
<dbReference type="InterPro" id="IPR007621">
    <property type="entry name" value="TPM_dom"/>
</dbReference>
<proteinExistence type="predicted"/>
<reference evidence="2 3" key="1">
    <citation type="submission" date="2021-09" db="EMBL/GenBank/DDBJ databases">
        <title>Lysobacter sp. 13A isolated from the river sediment.</title>
        <authorList>
            <person name="Liu H."/>
            <person name="Li S."/>
            <person name="Mao S."/>
        </authorList>
    </citation>
    <scope>NUCLEOTIDE SEQUENCE [LARGE SCALE GENOMIC DNA]</scope>
    <source>
        <strain evidence="2 3">13A</strain>
    </source>
</reference>
<organism evidence="2 3">
    <name type="scientific">Novilysobacter selenitireducens</name>
    <dbReference type="NCBI Taxonomy" id="2872639"/>
    <lineage>
        <taxon>Bacteria</taxon>
        <taxon>Pseudomonadati</taxon>
        <taxon>Pseudomonadota</taxon>
        <taxon>Gammaproteobacteria</taxon>
        <taxon>Lysobacterales</taxon>
        <taxon>Lysobacteraceae</taxon>
        <taxon>Novilysobacter</taxon>
    </lineage>
</organism>
<feature type="domain" description="TPM" evidence="1">
    <location>
        <begin position="16"/>
        <end position="137"/>
    </location>
</feature>
<name>A0ABS7T3X9_9GAMM</name>
<dbReference type="Proteomes" id="UP001430954">
    <property type="component" value="Unassembled WGS sequence"/>
</dbReference>
<dbReference type="PANTHER" id="PTHR30373:SF8">
    <property type="entry name" value="BLL7265 PROTEIN"/>
    <property type="match status" value="1"/>
</dbReference>
<protein>
    <submittedName>
        <fullName evidence="2">TPM domain-containing protein</fullName>
    </submittedName>
</protein>
<evidence type="ECO:0000259" key="1">
    <source>
        <dbReference type="Pfam" id="PF04536"/>
    </source>
</evidence>
<dbReference type="RefSeq" id="WP_223674854.1">
    <property type="nucleotide sequence ID" value="NZ_JAINZW010000001.1"/>
</dbReference>
<comment type="caution">
    <text evidence="2">The sequence shown here is derived from an EMBL/GenBank/DDBJ whole genome shotgun (WGS) entry which is preliminary data.</text>
</comment>
<evidence type="ECO:0000313" key="3">
    <source>
        <dbReference type="Proteomes" id="UP001430954"/>
    </source>
</evidence>
<dbReference type="Pfam" id="PF04536">
    <property type="entry name" value="TPM_phosphatase"/>
    <property type="match status" value="1"/>
</dbReference>
<accession>A0ABS7T3X9</accession>
<gene>
    <name evidence="2" type="ORF">K6753_03405</name>
</gene>